<reference evidence="1 2" key="1">
    <citation type="submission" date="2016-02" db="EMBL/GenBank/DDBJ databases">
        <title>Draft genome sequence of the strain BR 10247T Bradyrhizobium neotropicale isolated from nodules of Centrolobium paraense.</title>
        <authorList>
            <person name="Simoes-Araujo J.L."/>
            <person name="Barauna A.C."/>
            <person name="Silva K."/>
            <person name="Zilli J.E."/>
        </authorList>
    </citation>
    <scope>NUCLEOTIDE SEQUENCE [LARGE SCALE GENOMIC DNA]</scope>
    <source>
        <strain evidence="1 2">BR 10247</strain>
    </source>
</reference>
<dbReference type="Proteomes" id="UP000077173">
    <property type="component" value="Unassembled WGS sequence"/>
</dbReference>
<evidence type="ECO:0000313" key="2">
    <source>
        <dbReference type="Proteomes" id="UP000077173"/>
    </source>
</evidence>
<name>A0A176ZIM3_9BRAD</name>
<sequence length="83" mass="9321">MKIRTHSESHVVELDDGSRWQIFPGDLDLTLSWKPDTELHVEPHGDRVSSHVLVNPEDHSCVRVIASGETWPAGEVRNALRDG</sequence>
<keyword evidence="2" id="KW-1185">Reference proteome</keyword>
<protein>
    <submittedName>
        <fullName evidence="1">Uncharacterized protein</fullName>
    </submittedName>
</protein>
<proteinExistence type="predicted"/>
<evidence type="ECO:0000313" key="1">
    <source>
        <dbReference type="EMBL" id="OAF19626.1"/>
    </source>
</evidence>
<dbReference type="EMBL" id="LSEF01000024">
    <property type="protein sequence ID" value="OAF19626.1"/>
    <property type="molecule type" value="Genomic_DNA"/>
</dbReference>
<gene>
    <name evidence="1" type="ORF">AXW67_02015</name>
</gene>
<organism evidence="1 2">
    <name type="scientific">Bradyrhizobium neotropicale</name>
    <dbReference type="NCBI Taxonomy" id="1497615"/>
    <lineage>
        <taxon>Bacteria</taxon>
        <taxon>Pseudomonadati</taxon>
        <taxon>Pseudomonadota</taxon>
        <taxon>Alphaproteobacteria</taxon>
        <taxon>Hyphomicrobiales</taxon>
        <taxon>Nitrobacteraceae</taxon>
        <taxon>Bradyrhizobium</taxon>
    </lineage>
</organism>
<dbReference type="AlphaFoldDB" id="A0A176ZIM3"/>
<accession>A0A176ZIM3</accession>
<comment type="caution">
    <text evidence="1">The sequence shown here is derived from an EMBL/GenBank/DDBJ whole genome shotgun (WGS) entry which is preliminary data.</text>
</comment>